<evidence type="ECO:0000313" key="3">
    <source>
        <dbReference type="Proteomes" id="UP000054565"/>
    </source>
</evidence>
<feature type="compositionally biased region" description="Polar residues" evidence="1">
    <location>
        <begin position="409"/>
        <end position="422"/>
    </location>
</feature>
<sequence>MATTPPPRGRLRTPPAPTHECGYNGYSPYSGSPRRSKRLATRNDILHVRNQDGESHVSSDRLHSDSDGNSHYLCHDSDAALSAPNSTKQSPSSNSDIQHNSLLPYTKNSASRVTKKTLPSLPSSHKSSDNTLQQTTMAVGMLPTPAKTPRKKHIPDSGAIARDLFTNRARAMDLERRSQRRPRGKKYSGFSLESSHSNPEENNGSVEIYTDVRDRIPTLNSSEDNPFISRPEEAKTPKVEESDGKAKRRKVNEDDIDRDPAVDEMVNRDDGVLCVFRGKKIFRKFKPKDIDESDGDNDPGLLGSMDDIPSSRTRHFARSSIKPRVLFPTADQLRTRAAKAKAAKVSEHATNGKEEKMEEQSNASSQSEATDANNDPVTPPSKMTRLATPSTPLASGRSLRSHTKKSESEITPDTSSSPTGNRFSPFDRWTRIKARSSPSGKGKKRSSSSLGHDTPHQSKKVHQSK</sequence>
<dbReference type="EMBL" id="DS028097">
    <property type="protein sequence ID" value="KMP07794.1"/>
    <property type="molecule type" value="Genomic_DNA"/>
</dbReference>
<feature type="compositionally biased region" description="Polar residues" evidence="1">
    <location>
        <begin position="120"/>
        <end position="133"/>
    </location>
</feature>
<protein>
    <submittedName>
        <fullName evidence="2">Uncharacterized protein</fullName>
    </submittedName>
</protein>
<name>A0A0J6YKZ3_COCIT</name>
<dbReference type="AlphaFoldDB" id="A0A0J6YKZ3"/>
<feature type="region of interest" description="Disordered" evidence="1">
    <location>
        <begin position="285"/>
        <end position="465"/>
    </location>
</feature>
<feature type="compositionally biased region" description="Basic and acidic residues" evidence="1">
    <location>
        <begin position="44"/>
        <end position="78"/>
    </location>
</feature>
<organism evidence="2 3">
    <name type="scientific">Coccidioides immitis RMSCC 2394</name>
    <dbReference type="NCBI Taxonomy" id="404692"/>
    <lineage>
        <taxon>Eukaryota</taxon>
        <taxon>Fungi</taxon>
        <taxon>Dikarya</taxon>
        <taxon>Ascomycota</taxon>
        <taxon>Pezizomycotina</taxon>
        <taxon>Eurotiomycetes</taxon>
        <taxon>Eurotiomycetidae</taxon>
        <taxon>Onygenales</taxon>
        <taxon>Onygenaceae</taxon>
        <taxon>Coccidioides</taxon>
    </lineage>
</organism>
<gene>
    <name evidence="2" type="ORF">CIRG_07475</name>
</gene>
<feature type="compositionally biased region" description="Basic and acidic residues" evidence="1">
    <location>
        <begin position="230"/>
        <end position="245"/>
    </location>
</feature>
<feature type="compositionally biased region" description="Polar residues" evidence="1">
    <location>
        <begin position="83"/>
        <end position="112"/>
    </location>
</feature>
<feature type="compositionally biased region" description="Low complexity" evidence="1">
    <location>
        <begin position="360"/>
        <end position="369"/>
    </location>
</feature>
<feature type="region of interest" description="Disordered" evidence="1">
    <location>
        <begin position="1"/>
        <end position="133"/>
    </location>
</feature>
<accession>A0A0J6YKZ3</accession>
<evidence type="ECO:0000256" key="1">
    <source>
        <dbReference type="SAM" id="MobiDB-lite"/>
    </source>
</evidence>
<dbReference type="OrthoDB" id="5398515at2759"/>
<feature type="region of interest" description="Disordered" evidence="1">
    <location>
        <begin position="173"/>
        <end position="204"/>
    </location>
</feature>
<feature type="region of interest" description="Disordered" evidence="1">
    <location>
        <begin position="217"/>
        <end position="264"/>
    </location>
</feature>
<dbReference type="Proteomes" id="UP000054565">
    <property type="component" value="Unassembled WGS sequence"/>
</dbReference>
<evidence type="ECO:0000313" key="2">
    <source>
        <dbReference type="EMBL" id="KMP07794.1"/>
    </source>
</evidence>
<reference evidence="3" key="1">
    <citation type="journal article" date="2010" name="Genome Res.">
        <title>Population genomic sequencing of Coccidioides fungi reveals recent hybridization and transposon control.</title>
        <authorList>
            <person name="Neafsey D.E."/>
            <person name="Barker B.M."/>
            <person name="Sharpton T.J."/>
            <person name="Stajich J.E."/>
            <person name="Park D.J."/>
            <person name="Whiston E."/>
            <person name="Hung C.-Y."/>
            <person name="McMahan C."/>
            <person name="White J."/>
            <person name="Sykes S."/>
            <person name="Heiman D."/>
            <person name="Young S."/>
            <person name="Zeng Q."/>
            <person name="Abouelleil A."/>
            <person name="Aftuck L."/>
            <person name="Bessette D."/>
            <person name="Brown A."/>
            <person name="FitzGerald M."/>
            <person name="Lui A."/>
            <person name="Macdonald J.P."/>
            <person name="Priest M."/>
            <person name="Orbach M.J."/>
            <person name="Galgiani J.N."/>
            <person name="Kirkland T.N."/>
            <person name="Cole G.T."/>
            <person name="Birren B.W."/>
            <person name="Henn M.R."/>
            <person name="Taylor J.W."/>
            <person name="Rounsley S.D."/>
        </authorList>
    </citation>
    <scope>NUCLEOTIDE SEQUENCE [LARGE SCALE GENOMIC DNA]</scope>
    <source>
        <strain evidence="3">RMSCC 2394</strain>
    </source>
</reference>
<feature type="compositionally biased region" description="Basic and acidic residues" evidence="1">
    <location>
        <begin position="344"/>
        <end position="359"/>
    </location>
</feature>
<feature type="compositionally biased region" description="Polar residues" evidence="1">
    <location>
        <begin position="191"/>
        <end position="204"/>
    </location>
</feature>
<proteinExistence type="predicted"/>